<dbReference type="GO" id="GO:0016491">
    <property type="term" value="F:oxidoreductase activity"/>
    <property type="evidence" value="ECO:0007669"/>
    <property type="project" value="UniProtKB-KW"/>
</dbReference>
<dbReference type="SUPFAM" id="SSF51735">
    <property type="entry name" value="NAD(P)-binding Rossmann-fold domains"/>
    <property type="match status" value="1"/>
</dbReference>
<evidence type="ECO:0000313" key="4">
    <source>
        <dbReference type="Proteomes" id="UP000183667"/>
    </source>
</evidence>
<comment type="similarity">
    <text evidence="1">Belongs to the short-chain dehydrogenases/reductases (SDR) family.</text>
</comment>
<dbReference type="InterPro" id="IPR002347">
    <property type="entry name" value="SDR_fam"/>
</dbReference>
<reference evidence="4" key="1">
    <citation type="submission" date="2016-08" db="EMBL/GenBank/DDBJ databases">
        <title>Population biology and virulence potential of Burkholderia ubonensis.</title>
        <authorList>
            <person name="Price E.P."/>
            <person name="Currie B.J."/>
            <person name="Wagner D.M."/>
        </authorList>
    </citation>
    <scope>NUCLEOTIDE SEQUENCE [LARGE SCALE GENOMIC DNA]</scope>
    <source>
        <strain evidence="4">MSMB0103</strain>
    </source>
</reference>
<protein>
    <submittedName>
        <fullName evidence="3">Uncharacterized protein</fullName>
    </submittedName>
</protein>
<dbReference type="Pfam" id="PF13561">
    <property type="entry name" value="adh_short_C2"/>
    <property type="match status" value="1"/>
</dbReference>
<comment type="caution">
    <text evidence="3">The sequence shown here is derived from an EMBL/GenBank/DDBJ whole genome shotgun (WGS) entry which is preliminary data.</text>
</comment>
<keyword evidence="2" id="KW-0560">Oxidoreductase</keyword>
<dbReference type="Gene3D" id="3.40.50.720">
    <property type="entry name" value="NAD(P)-binding Rossmann-like Domain"/>
    <property type="match status" value="1"/>
</dbReference>
<dbReference type="PANTHER" id="PTHR43477">
    <property type="entry name" value="DIHYDROANTICAPSIN 7-DEHYDROGENASE"/>
    <property type="match status" value="1"/>
</dbReference>
<dbReference type="AlphaFoldDB" id="A0ABD6Q1L4"/>
<dbReference type="Proteomes" id="UP000183667">
    <property type="component" value="Unassembled WGS sequence"/>
</dbReference>
<organism evidence="3 4">
    <name type="scientific">Burkholderia ubonensis</name>
    <dbReference type="NCBI Taxonomy" id="101571"/>
    <lineage>
        <taxon>Bacteria</taxon>
        <taxon>Pseudomonadati</taxon>
        <taxon>Pseudomonadota</taxon>
        <taxon>Betaproteobacteria</taxon>
        <taxon>Burkholderiales</taxon>
        <taxon>Burkholderiaceae</taxon>
        <taxon>Burkholderia</taxon>
        <taxon>Burkholderia cepacia complex</taxon>
    </lineage>
</organism>
<dbReference type="EMBL" id="MEAU01000028">
    <property type="protein sequence ID" value="OJA45133.1"/>
    <property type="molecule type" value="Genomic_DNA"/>
</dbReference>
<evidence type="ECO:0000256" key="2">
    <source>
        <dbReference type="ARBA" id="ARBA00023002"/>
    </source>
</evidence>
<sequence length="131" mass="14277">MNMSQVVVVSGGGTGIGFATARHSRDAARRWRSSGVAPTCSRTQPNRSAMHFRMRRAWRHWSRIWRCVADTAFFGAALSDAQRKDKVAESLNGRAGTPDDIANTIGWLASPDALHVTGQVIQVNGGAERSR</sequence>
<evidence type="ECO:0000256" key="1">
    <source>
        <dbReference type="ARBA" id="ARBA00006484"/>
    </source>
</evidence>
<proteinExistence type="inferred from homology"/>
<gene>
    <name evidence="3" type="ORF">BGV66_19585</name>
</gene>
<dbReference type="InterPro" id="IPR036291">
    <property type="entry name" value="NAD(P)-bd_dom_sf"/>
</dbReference>
<name>A0ABD6Q1L4_9BURK</name>
<accession>A0ABD6Q1L4</accession>
<dbReference type="PANTHER" id="PTHR43477:SF1">
    <property type="entry name" value="DIHYDROANTICAPSIN 7-DEHYDROGENASE"/>
    <property type="match status" value="1"/>
</dbReference>
<dbReference type="InterPro" id="IPR051122">
    <property type="entry name" value="SDR_DHRS6-like"/>
</dbReference>
<evidence type="ECO:0000313" key="3">
    <source>
        <dbReference type="EMBL" id="OJA45133.1"/>
    </source>
</evidence>